<accession>A0A6H5IL81</accession>
<proteinExistence type="predicted"/>
<evidence type="ECO:0000313" key="1">
    <source>
        <dbReference type="EMBL" id="CAB0037907.1"/>
    </source>
</evidence>
<gene>
    <name evidence="1" type="ORF">TBRA_LOCUS9712</name>
</gene>
<dbReference type="AlphaFoldDB" id="A0A6H5IL81"/>
<name>A0A6H5IL81_9HYME</name>
<keyword evidence="2" id="KW-1185">Reference proteome</keyword>
<organism evidence="1 2">
    <name type="scientific">Trichogramma brassicae</name>
    <dbReference type="NCBI Taxonomy" id="86971"/>
    <lineage>
        <taxon>Eukaryota</taxon>
        <taxon>Metazoa</taxon>
        <taxon>Ecdysozoa</taxon>
        <taxon>Arthropoda</taxon>
        <taxon>Hexapoda</taxon>
        <taxon>Insecta</taxon>
        <taxon>Pterygota</taxon>
        <taxon>Neoptera</taxon>
        <taxon>Endopterygota</taxon>
        <taxon>Hymenoptera</taxon>
        <taxon>Apocrita</taxon>
        <taxon>Proctotrupomorpha</taxon>
        <taxon>Chalcidoidea</taxon>
        <taxon>Trichogrammatidae</taxon>
        <taxon>Trichogramma</taxon>
    </lineage>
</organism>
<evidence type="ECO:0000313" key="2">
    <source>
        <dbReference type="Proteomes" id="UP000479190"/>
    </source>
</evidence>
<dbReference type="EMBL" id="CADCXV010000878">
    <property type="protein sequence ID" value="CAB0037907.1"/>
    <property type="molecule type" value="Genomic_DNA"/>
</dbReference>
<dbReference type="Gene3D" id="3.40.50.150">
    <property type="entry name" value="Vaccinia Virus protein VP39"/>
    <property type="match status" value="1"/>
</dbReference>
<protein>
    <submittedName>
        <fullName evidence="1">Uncharacterized protein</fullName>
    </submittedName>
</protein>
<dbReference type="Proteomes" id="UP000479190">
    <property type="component" value="Unassembled WGS sequence"/>
</dbReference>
<sequence>MRKRKVAGESNRVLPHINITGLRIHTETVVIKNKVSELPKRGERGAFGSRSYGRFALSTFEFLLTPLCVVKVVQKCTEEGQKVTRNKGNKLLAVFRRIPNTFINGQDFSQWQVLCRFNNVFSILEMFLLSFYEKIKRFKLLTIMLLQETDKSRINYIIWYRTQSQ</sequence>
<reference evidence="1 2" key="1">
    <citation type="submission" date="2020-02" db="EMBL/GenBank/DDBJ databases">
        <authorList>
            <person name="Ferguson B K."/>
        </authorList>
    </citation>
    <scope>NUCLEOTIDE SEQUENCE [LARGE SCALE GENOMIC DNA]</scope>
</reference>
<dbReference type="InterPro" id="IPR029063">
    <property type="entry name" value="SAM-dependent_MTases_sf"/>
</dbReference>